<sequence>MHDSGYTHLATAGPVIGGAGAEPTEADPESVVSKGEARGWKDDLLSWLDSYINTGSIEDASKEWDEAELKVAVG</sequence>
<reference evidence="2" key="1">
    <citation type="submission" date="2022-11" db="EMBL/GenBank/DDBJ databases">
        <authorList>
            <person name="Petersen C."/>
        </authorList>
    </citation>
    <scope>NUCLEOTIDE SEQUENCE</scope>
    <source>
        <strain evidence="2">IBT 16849</strain>
    </source>
</reference>
<evidence type="ECO:0000256" key="1">
    <source>
        <dbReference type="SAM" id="MobiDB-lite"/>
    </source>
</evidence>
<reference evidence="2" key="2">
    <citation type="journal article" date="2023" name="IMA Fungus">
        <title>Comparative genomic study of the Penicillium genus elucidates a diverse pangenome and 15 lateral gene transfer events.</title>
        <authorList>
            <person name="Petersen C."/>
            <person name="Sorensen T."/>
            <person name="Nielsen M.R."/>
            <person name="Sondergaard T.E."/>
            <person name="Sorensen J.L."/>
            <person name="Fitzpatrick D.A."/>
            <person name="Frisvad J.C."/>
            <person name="Nielsen K.L."/>
        </authorList>
    </citation>
    <scope>NUCLEOTIDE SEQUENCE</scope>
    <source>
        <strain evidence="2">IBT 16849</strain>
    </source>
</reference>
<organism evidence="2 3">
    <name type="scientific">Penicillium cf. griseofulvum</name>
    <dbReference type="NCBI Taxonomy" id="2972120"/>
    <lineage>
        <taxon>Eukaryota</taxon>
        <taxon>Fungi</taxon>
        <taxon>Dikarya</taxon>
        <taxon>Ascomycota</taxon>
        <taxon>Pezizomycotina</taxon>
        <taxon>Eurotiomycetes</taxon>
        <taxon>Eurotiomycetidae</taxon>
        <taxon>Eurotiales</taxon>
        <taxon>Aspergillaceae</taxon>
        <taxon>Penicillium</taxon>
    </lineage>
</organism>
<accession>A0A9W9M3Y3</accession>
<comment type="caution">
    <text evidence="2">The sequence shown here is derived from an EMBL/GenBank/DDBJ whole genome shotgun (WGS) entry which is preliminary data.</text>
</comment>
<gene>
    <name evidence="2" type="ORF">N7472_007319</name>
</gene>
<dbReference type="EMBL" id="JAPQKP010000005">
    <property type="protein sequence ID" value="KAJ5188305.1"/>
    <property type="molecule type" value="Genomic_DNA"/>
</dbReference>
<name>A0A9W9M3Y3_9EURO</name>
<dbReference type="Proteomes" id="UP001150879">
    <property type="component" value="Unassembled WGS sequence"/>
</dbReference>
<dbReference type="AlphaFoldDB" id="A0A9W9M3Y3"/>
<keyword evidence="3" id="KW-1185">Reference proteome</keyword>
<feature type="region of interest" description="Disordered" evidence="1">
    <location>
        <begin position="1"/>
        <end position="35"/>
    </location>
</feature>
<evidence type="ECO:0000313" key="2">
    <source>
        <dbReference type="EMBL" id="KAJ5188305.1"/>
    </source>
</evidence>
<protein>
    <submittedName>
        <fullName evidence="2">Uncharacterized protein</fullName>
    </submittedName>
</protein>
<proteinExistence type="predicted"/>
<evidence type="ECO:0000313" key="3">
    <source>
        <dbReference type="Proteomes" id="UP001150879"/>
    </source>
</evidence>